<dbReference type="OrthoDB" id="2796195at2759"/>
<accession>A0A067MMD0</accession>
<dbReference type="InParanoid" id="A0A067MMD0"/>
<feature type="compositionally biased region" description="Polar residues" evidence="1">
    <location>
        <begin position="63"/>
        <end position="72"/>
    </location>
</feature>
<dbReference type="Pfam" id="PF06985">
    <property type="entry name" value="HET"/>
    <property type="match status" value="1"/>
</dbReference>
<dbReference type="InterPro" id="IPR052895">
    <property type="entry name" value="HetReg/Transcr_Mod"/>
</dbReference>
<feature type="domain" description="Heterokaryon incompatibility" evidence="2">
    <location>
        <begin position="152"/>
        <end position="262"/>
    </location>
</feature>
<dbReference type="AlphaFoldDB" id="A0A067MMD0"/>
<gene>
    <name evidence="3" type="ORF">BOTBODRAFT_401213</name>
</gene>
<dbReference type="PANTHER" id="PTHR24148:SF64">
    <property type="entry name" value="HETEROKARYON INCOMPATIBILITY DOMAIN-CONTAINING PROTEIN"/>
    <property type="match status" value="1"/>
</dbReference>
<dbReference type="EMBL" id="KL198046">
    <property type="protein sequence ID" value="KDQ13042.1"/>
    <property type="molecule type" value="Genomic_DNA"/>
</dbReference>
<name>A0A067MMD0_BOTB1</name>
<feature type="compositionally biased region" description="Polar residues" evidence="1">
    <location>
        <begin position="28"/>
        <end position="38"/>
    </location>
</feature>
<feature type="region of interest" description="Disordered" evidence="1">
    <location>
        <begin position="25"/>
        <end position="72"/>
    </location>
</feature>
<dbReference type="InterPro" id="IPR010730">
    <property type="entry name" value="HET"/>
</dbReference>
<dbReference type="HOGENOM" id="CLU_725603_0_0_1"/>
<dbReference type="PANTHER" id="PTHR24148">
    <property type="entry name" value="ANKYRIN REPEAT DOMAIN-CONTAINING PROTEIN 39 HOMOLOG-RELATED"/>
    <property type="match status" value="1"/>
</dbReference>
<proteinExistence type="predicted"/>
<evidence type="ECO:0000313" key="3">
    <source>
        <dbReference type="EMBL" id="KDQ13042.1"/>
    </source>
</evidence>
<evidence type="ECO:0000313" key="4">
    <source>
        <dbReference type="Proteomes" id="UP000027195"/>
    </source>
</evidence>
<protein>
    <recommendedName>
        <fullName evidence="2">Heterokaryon incompatibility domain-containing protein</fullName>
    </recommendedName>
</protein>
<dbReference type="STRING" id="930990.A0A067MMD0"/>
<organism evidence="3 4">
    <name type="scientific">Botryobasidium botryosum (strain FD-172 SS1)</name>
    <dbReference type="NCBI Taxonomy" id="930990"/>
    <lineage>
        <taxon>Eukaryota</taxon>
        <taxon>Fungi</taxon>
        <taxon>Dikarya</taxon>
        <taxon>Basidiomycota</taxon>
        <taxon>Agaricomycotina</taxon>
        <taxon>Agaricomycetes</taxon>
        <taxon>Cantharellales</taxon>
        <taxon>Botryobasidiaceae</taxon>
        <taxon>Botryobasidium</taxon>
    </lineage>
</organism>
<sequence length="381" mass="42307">MGLTSSCCSTKSDRQEPQEIQTVALPTLPSSDMTSLQVPPSPHLEMTGPESASALRSPDVGVSPSTNNPLDNQHTAIVPNTLSSESPAYPRGQLPSAAKRIFSCGLHDLSGRSLDISPFATPCRYRFFSVEALRSHQRLDIYELEELGNTNYAAISYVWRGVPRDRVPPHLSLHPRDDLGMFAVCGAEDADPIGTNVLRDICNVPAVYDKQHEEHDFPWGVGPNGYMWLDRLCISQSSKADKAWQISQMHRIYKSCALCVILPGGLSRFVTVDEDTTWIERAWTLQEATLPLRSAVFFARNLTQSELDSRIGGPEEDVKGCVSYLLLSRILSRRPFGFGRLQSEALERTLPDGFGVRRSEHLRMSSIWKSSLMRTSLGQST</sequence>
<keyword evidence="4" id="KW-1185">Reference proteome</keyword>
<evidence type="ECO:0000256" key="1">
    <source>
        <dbReference type="SAM" id="MobiDB-lite"/>
    </source>
</evidence>
<dbReference type="Proteomes" id="UP000027195">
    <property type="component" value="Unassembled WGS sequence"/>
</dbReference>
<evidence type="ECO:0000259" key="2">
    <source>
        <dbReference type="Pfam" id="PF06985"/>
    </source>
</evidence>
<reference evidence="4" key="1">
    <citation type="journal article" date="2014" name="Proc. Natl. Acad. Sci. U.S.A.">
        <title>Extensive sampling of basidiomycete genomes demonstrates inadequacy of the white-rot/brown-rot paradigm for wood decay fungi.</title>
        <authorList>
            <person name="Riley R."/>
            <person name="Salamov A.A."/>
            <person name="Brown D.W."/>
            <person name="Nagy L.G."/>
            <person name="Floudas D."/>
            <person name="Held B.W."/>
            <person name="Levasseur A."/>
            <person name="Lombard V."/>
            <person name="Morin E."/>
            <person name="Otillar R."/>
            <person name="Lindquist E.A."/>
            <person name="Sun H."/>
            <person name="LaButti K.M."/>
            <person name="Schmutz J."/>
            <person name="Jabbour D."/>
            <person name="Luo H."/>
            <person name="Baker S.E."/>
            <person name="Pisabarro A.G."/>
            <person name="Walton J.D."/>
            <person name="Blanchette R.A."/>
            <person name="Henrissat B."/>
            <person name="Martin F."/>
            <person name="Cullen D."/>
            <person name="Hibbett D.S."/>
            <person name="Grigoriev I.V."/>
        </authorList>
    </citation>
    <scope>NUCLEOTIDE SEQUENCE [LARGE SCALE GENOMIC DNA]</scope>
    <source>
        <strain evidence="4">FD-172 SS1</strain>
    </source>
</reference>